<dbReference type="CDD" id="cd06141">
    <property type="entry name" value="WRN_exo"/>
    <property type="match status" value="1"/>
</dbReference>
<accession>A0A6A6R4I2</accession>
<evidence type="ECO:0000313" key="3">
    <source>
        <dbReference type="EMBL" id="KAF2499376.1"/>
    </source>
</evidence>
<organism evidence="3 4">
    <name type="scientific">Lophium mytilinum</name>
    <dbReference type="NCBI Taxonomy" id="390894"/>
    <lineage>
        <taxon>Eukaryota</taxon>
        <taxon>Fungi</taxon>
        <taxon>Dikarya</taxon>
        <taxon>Ascomycota</taxon>
        <taxon>Pezizomycotina</taxon>
        <taxon>Dothideomycetes</taxon>
        <taxon>Pleosporomycetidae</taxon>
        <taxon>Mytilinidiales</taxon>
        <taxon>Mytilinidiaceae</taxon>
        <taxon>Lophium</taxon>
    </lineage>
</organism>
<dbReference type="InterPro" id="IPR012337">
    <property type="entry name" value="RNaseH-like_sf"/>
</dbReference>
<feature type="domain" description="3'-5' exonuclease" evidence="2">
    <location>
        <begin position="75"/>
        <end position="260"/>
    </location>
</feature>
<dbReference type="PANTHER" id="PTHR47765">
    <property type="entry name" value="3'-5' EXONUCLEASE DOMAIN-CONTAINING PROTEIN"/>
    <property type="match status" value="1"/>
</dbReference>
<name>A0A6A6R4I2_9PEZI</name>
<dbReference type="GO" id="GO:0008408">
    <property type="term" value="F:3'-5' exonuclease activity"/>
    <property type="evidence" value="ECO:0007669"/>
    <property type="project" value="InterPro"/>
</dbReference>
<feature type="region of interest" description="Disordered" evidence="1">
    <location>
        <begin position="299"/>
        <end position="361"/>
    </location>
</feature>
<dbReference type="SMART" id="SM00474">
    <property type="entry name" value="35EXOc"/>
    <property type="match status" value="1"/>
</dbReference>
<dbReference type="GO" id="GO:0003676">
    <property type="term" value="F:nucleic acid binding"/>
    <property type="evidence" value="ECO:0007669"/>
    <property type="project" value="InterPro"/>
</dbReference>
<dbReference type="FunFam" id="3.30.420.10:FF:000100">
    <property type="entry name" value="3'-5' exonuclease/helicase (Wrn), putative"/>
    <property type="match status" value="1"/>
</dbReference>
<gene>
    <name evidence="3" type="ORF">BU16DRAFT_454249</name>
</gene>
<dbReference type="InterPro" id="IPR036397">
    <property type="entry name" value="RNaseH_sf"/>
</dbReference>
<dbReference type="SUPFAM" id="SSF53098">
    <property type="entry name" value="Ribonuclease H-like"/>
    <property type="match status" value="1"/>
</dbReference>
<evidence type="ECO:0000313" key="4">
    <source>
        <dbReference type="Proteomes" id="UP000799750"/>
    </source>
</evidence>
<dbReference type="InterPro" id="IPR002562">
    <property type="entry name" value="3'-5'_exonuclease_dom"/>
</dbReference>
<proteinExistence type="predicted"/>
<dbReference type="Proteomes" id="UP000799750">
    <property type="component" value="Unassembled WGS sequence"/>
</dbReference>
<feature type="compositionally biased region" description="Acidic residues" evidence="1">
    <location>
        <begin position="1"/>
        <end position="25"/>
    </location>
</feature>
<dbReference type="GO" id="GO:0006139">
    <property type="term" value="P:nucleobase-containing compound metabolic process"/>
    <property type="evidence" value="ECO:0007669"/>
    <property type="project" value="InterPro"/>
</dbReference>
<dbReference type="Pfam" id="PF01612">
    <property type="entry name" value="DNA_pol_A_exo1"/>
    <property type="match status" value="1"/>
</dbReference>
<reference evidence="3" key="1">
    <citation type="journal article" date="2020" name="Stud. Mycol.">
        <title>101 Dothideomycetes genomes: a test case for predicting lifestyles and emergence of pathogens.</title>
        <authorList>
            <person name="Haridas S."/>
            <person name="Albert R."/>
            <person name="Binder M."/>
            <person name="Bloem J."/>
            <person name="Labutti K."/>
            <person name="Salamov A."/>
            <person name="Andreopoulos B."/>
            <person name="Baker S."/>
            <person name="Barry K."/>
            <person name="Bills G."/>
            <person name="Bluhm B."/>
            <person name="Cannon C."/>
            <person name="Castanera R."/>
            <person name="Culley D."/>
            <person name="Daum C."/>
            <person name="Ezra D."/>
            <person name="Gonzalez J."/>
            <person name="Henrissat B."/>
            <person name="Kuo A."/>
            <person name="Liang C."/>
            <person name="Lipzen A."/>
            <person name="Lutzoni F."/>
            <person name="Magnuson J."/>
            <person name="Mondo S."/>
            <person name="Nolan M."/>
            <person name="Ohm R."/>
            <person name="Pangilinan J."/>
            <person name="Park H.-J."/>
            <person name="Ramirez L."/>
            <person name="Alfaro M."/>
            <person name="Sun H."/>
            <person name="Tritt A."/>
            <person name="Yoshinaga Y."/>
            <person name="Zwiers L.-H."/>
            <person name="Turgeon B."/>
            <person name="Goodwin S."/>
            <person name="Spatafora J."/>
            <person name="Crous P."/>
            <person name="Grigoriev I."/>
        </authorList>
    </citation>
    <scope>NUCLEOTIDE SEQUENCE</scope>
    <source>
        <strain evidence="3">CBS 269.34</strain>
    </source>
</reference>
<evidence type="ECO:0000259" key="2">
    <source>
        <dbReference type="SMART" id="SM00474"/>
    </source>
</evidence>
<sequence length="477" mass="53221">MGDNEPPSDDEASSDDNASDSDSEDVEKHIPLTYQIPRETLRAAMNTSKSNVDGSSWSYTMYRGPNDEKIDLHYCRNMEVAETVAQYFVDEQVLGFDIEWKPNASAAAGIKGNASLIQLASENRIALFHISLFKGTTADELLPPTIKTILENPAILKTGVAVKSDFTRLRKFLGVEARGVFELSHLYKLVKFSKDEPEKVNRMLVSLANQVAEHLQLPLNKGAVRESDWSKPLLIDQMRYAASDAYAGVRLFDVLEAKRKKLRPTPPRPQCAELGLPIALAEGVVVRKYKSRKVAVVLDEEEEEESDDYQSALEEQEAIEESDEETSSSLDLPEDELSDEVSEEELVAPPTKRVGHPPASSPTSALELANFWLDAWHAAMPMHRQPIATSGQMRAYALWHEQNLSLAEVAAVLRDPPLATSTVSNYILSAVMLEQLPFKEERIKVLLKTMPSKVVTQRYWRILRTLGVEDVGDLETG</sequence>
<dbReference type="AlphaFoldDB" id="A0A6A6R4I2"/>
<keyword evidence="4" id="KW-1185">Reference proteome</keyword>
<dbReference type="PANTHER" id="PTHR47765:SF2">
    <property type="entry name" value="EXONUCLEASE MUT-7 HOMOLOG"/>
    <property type="match status" value="1"/>
</dbReference>
<evidence type="ECO:0000256" key="1">
    <source>
        <dbReference type="SAM" id="MobiDB-lite"/>
    </source>
</evidence>
<dbReference type="Gene3D" id="3.30.420.10">
    <property type="entry name" value="Ribonuclease H-like superfamily/Ribonuclease H"/>
    <property type="match status" value="1"/>
</dbReference>
<dbReference type="OrthoDB" id="1920326at2759"/>
<protein>
    <submittedName>
        <fullName evidence="3">Ribonuclease H-like protein</fullName>
    </submittedName>
</protein>
<dbReference type="EMBL" id="MU004184">
    <property type="protein sequence ID" value="KAF2499376.1"/>
    <property type="molecule type" value="Genomic_DNA"/>
</dbReference>
<feature type="region of interest" description="Disordered" evidence="1">
    <location>
        <begin position="1"/>
        <end position="31"/>
    </location>
</feature>
<feature type="compositionally biased region" description="Acidic residues" evidence="1">
    <location>
        <begin position="299"/>
        <end position="346"/>
    </location>
</feature>
<dbReference type="InterPro" id="IPR052408">
    <property type="entry name" value="Exonuclease_MUT-7-like"/>
</dbReference>